<dbReference type="AlphaFoldDB" id="A0A8D8R342"/>
<evidence type="ECO:0000313" key="2">
    <source>
        <dbReference type="EMBL" id="CAG6642337.1"/>
    </source>
</evidence>
<organism evidence="2">
    <name type="scientific">Cacopsylla melanoneura</name>
    <dbReference type="NCBI Taxonomy" id="428564"/>
    <lineage>
        <taxon>Eukaryota</taxon>
        <taxon>Metazoa</taxon>
        <taxon>Ecdysozoa</taxon>
        <taxon>Arthropoda</taxon>
        <taxon>Hexapoda</taxon>
        <taxon>Insecta</taxon>
        <taxon>Pterygota</taxon>
        <taxon>Neoptera</taxon>
        <taxon>Paraneoptera</taxon>
        <taxon>Hemiptera</taxon>
        <taxon>Sternorrhyncha</taxon>
        <taxon>Psylloidea</taxon>
        <taxon>Psyllidae</taxon>
        <taxon>Psyllinae</taxon>
        <taxon>Cacopsylla</taxon>
    </lineage>
</organism>
<dbReference type="EMBL" id="HBUF01121841">
    <property type="protein sequence ID" value="CAG6642337.1"/>
    <property type="molecule type" value="Transcribed_RNA"/>
</dbReference>
<keyword evidence="1" id="KW-0472">Membrane</keyword>
<proteinExistence type="predicted"/>
<accession>A0A8D8R342</accession>
<reference evidence="2" key="1">
    <citation type="submission" date="2021-05" db="EMBL/GenBank/DDBJ databases">
        <authorList>
            <person name="Alioto T."/>
            <person name="Alioto T."/>
            <person name="Gomez Garrido J."/>
        </authorList>
    </citation>
    <scope>NUCLEOTIDE SEQUENCE</scope>
</reference>
<keyword evidence="1" id="KW-0812">Transmembrane</keyword>
<feature type="transmembrane region" description="Helical" evidence="1">
    <location>
        <begin position="6"/>
        <end position="28"/>
    </location>
</feature>
<protein>
    <submittedName>
        <fullName evidence="2">Uncharacterized protein</fullName>
    </submittedName>
</protein>
<name>A0A8D8R342_9HEMI</name>
<evidence type="ECO:0000256" key="1">
    <source>
        <dbReference type="SAM" id="Phobius"/>
    </source>
</evidence>
<sequence length="136" mass="15601">MSHKLFSIGARLSAIIGMVSGLTIVLMIRGHSTIIGDRLFVVRICGEVSITSAISRRFQELLARVQFVTRACWRSSVTGFKFVDFGVRYFQMLVRVLELIVQVQVGQSFLLERSDRIGRRFRQVRLLLQYLFLSDT</sequence>
<keyword evidence="1" id="KW-1133">Transmembrane helix</keyword>